<accession>C6LDW9</accession>
<sequence length="173" mass="18919">MSKKKRKTGLDIAMMVLTVAGMVLFLLSYTTGYYVFGQMHSVAILICLFTAVVVEMAGAYVRERGLVKISGKISNNAEIGVYAQKKSPEKEWTYILVIAMIVLLCQAVGMILMDRVEAVGNCIVTDFDSGHGGEEAVYMSFAAIGFFLITVILGIVKSFLGGRRIEVVETNED</sequence>
<evidence type="ECO:0000256" key="1">
    <source>
        <dbReference type="SAM" id="Phobius"/>
    </source>
</evidence>
<dbReference type="Proteomes" id="UP000005561">
    <property type="component" value="Unassembled WGS sequence"/>
</dbReference>
<dbReference type="AlphaFoldDB" id="C6LDW9"/>
<proteinExistence type="predicted"/>
<evidence type="ECO:0000313" key="2">
    <source>
        <dbReference type="EMBL" id="EET61173.1"/>
    </source>
</evidence>
<keyword evidence="3" id="KW-1185">Reference proteome</keyword>
<keyword evidence="1" id="KW-1133">Transmembrane helix</keyword>
<protein>
    <submittedName>
        <fullName evidence="2">Uncharacterized protein</fullName>
    </submittedName>
</protein>
<dbReference type="STRING" id="168384.SAMN05660368_01133"/>
<keyword evidence="1" id="KW-0472">Membrane</keyword>
<dbReference type="RefSeq" id="WP_006861611.1">
    <property type="nucleotide sequence ID" value="NZ_ACCL02000007.1"/>
</dbReference>
<dbReference type="EMBL" id="ACCL02000007">
    <property type="protein sequence ID" value="EET61173.1"/>
    <property type="molecule type" value="Genomic_DNA"/>
</dbReference>
<feature type="transmembrane region" description="Helical" evidence="1">
    <location>
        <begin position="12"/>
        <end position="36"/>
    </location>
</feature>
<feature type="transmembrane region" description="Helical" evidence="1">
    <location>
        <begin position="92"/>
        <end position="113"/>
    </location>
</feature>
<organism evidence="2 3">
    <name type="scientific">Marvinbryantia formatexigens DSM 14469</name>
    <dbReference type="NCBI Taxonomy" id="478749"/>
    <lineage>
        <taxon>Bacteria</taxon>
        <taxon>Bacillati</taxon>
        <taxon>Bacillota</taxon>
        <taxon>Clostridia</taxon>
        <taxon>Lachnospirales</taxon>
        <taxon>Lachnospiraceae</taxon>
        <taxon>Marvinbryantia</taxon>
    </lineage>
</organism>
<evidence type="ECO:0000313" key="3">
    <source>
        <dbReference type="Proteomes" id="UP000005561"/>
    </source>
</evidence>
<comment type="caution">
    <text evidence="2">The sequence shown here is derived from an EMBL/GenBank/DDBJ whole genome shotgun (WGS) entry which is preliminary data.</text>
</comment>
<feature type="transmembrane region" description="Helical" evidence="1">
    <location>
        <begin position="136"/>
        <end position="156"/>
    </location>
</feature>
<name>C6LDW9_9FIRM</name>
<gene>
    <name evidence="2" type="ORF">BRYFOR_06818</name>
</gene>
<reference evidence="2" key="1">
    <citation type="submission" date="2009-07" db="EMBL/GenBank/DDBJ databases">
        <authorList>
            <person name="Weinstock G."/>
            <person name="Sodergren E."/>
            <person name="Clifton S."/>
            <person name="Fulton L."/>
            <person name="Fulton B."/>
            <person name="Courtney L."/>
            <person name="Fronick C."/>
            <person name="Harrison M."/>
            <person name="Strong C."/>
            <person name="Farmer C."/>
            <person name="Delahaunty K."/>
            <person name="Markovic C."/>
            <person name="Hall O."/>
            <person name="Minx P."/>
            <person name="Tomlinson C."/>
            <person name="Mitreva M."/>
            <person name="Nelson J."/>
            <person name="Hou S."/>
            <person name="Wollam A."/>
            <person name="Pepin K.H."/>
            <person name="Johnson M."/>
            <person name="Bhonagiri V."/>
            <person name="Nash W.E."/>
            <person name="Warren W."/>
            <person name="Chinwalla A."/>
            <person name="Mardis E.R."/>
            <person name="Wilson R.K."/>
        </authorList>
    </citation>
    <scope>NUCLEOTIDE SEQUENCE [LARGE SCALE GENOMIC DNA]</scope>
    <source>
        <strain evidence="2">DSM 14469</strain>
    </source>
</reference>
<keyword evidence="1" id="KW-0812">Transmembrane</keyword>
<feature type="transmembrane region" description="Helical" evidence="1">
    <location>
        <begin position="42"/>
        <end position="61"/>
    </location>
</feature>